<name>G9YWI1_FLAPL</name>
<evidence type="ECO:0000313" key="2">
    <source>
        <dbReference type="EMBL" id="EHM39102.1"/>
    </source>
</evidence>
<evidence type="ECO:0000256" key="1">
    <source>
        <dbReference type="SAM" id="MobiDB-lite"/>
    </source>
</evidence>
<proteinExistence type="predicted"/>
<dbReference type="HOGENOM" id="CLU_2972817_0_0_9"/>
<dbReference type="AlphaFoldDB" id="G9YWI1"/>
<dbReference type="Proteomes" id="UP000004459">
    <property type="component" value="Unassembled WGS sequence"/>
</dbReference>
<gene>
    <name evidence="2" type="ORF">HMPREF0372_03897</name>
</gene>
<organism evidence="2 3">
    <name type="scientific">Flavonifractor plautii ATCC 29863</name>
    <dbReference type="NCBI Taxonomy" id="411475"/>
    <lineage>
        <taxon>Bacteria</taxon>
        <taxon>Bacillati</taxon>
        <taxon>Bacillota</taxon>
        <taxon>Clostridia</taxon>
        <taxon>Eubacteriales</taxon>
        <taxon>Oscillospiraceae</taxon>
        <taxon>Flavonifractor</taxon>
    </lineage>
</organism>
<evidence type="ECO:0000313" key="3">
    <source>
        <dbReference type="Proteomes" id="UP000004459"/>
    </source>
</evidence>
<feature type="region of interest" description="Disordered" evidence="1">
    <location>
        <begin position="19"/>
        <end position="44"/>
    </location>
</feature>
<accession>G9YWI1</accession>
<reference evidence="2 3" key="1">
    <citation type="submission" date="2011-08" db="EMBL/GenBank/DDBJ databases">
        <authorList>
            <person name="Weinstock G."/>
            <person name="Sodergren E."/>
            <person name="Clifton S."/>
            <person name="Fulton L."/>
            <person name="Fulton B."/>
            <person name="Courtney L."/>
            <person name="Fronick C."/>
            <person name="Harrison M."/>
            <person name="Strong C."/>
            <person name="Farmer C."/>
            <person name="Delahaunty K."/>
            <person name="Markovic C."/>
            <person name="Hall O."/>
            <person name="Minx P."/>
            <person name="Tomlinson C."/>
            <person name="Mitreva M."/>
            <person name="Hou S."/>
            <person name="Chen J."/>
            <person name="Wollam A."/>
            <person name="Pepin K.H."/>
            <person name="Johnson M."/>
            <person name="Bhonagiri V."/>
            <person name="Zhang X."/>
            <person name="Suruliraj S."/>
            <person name="Warren W."/>
            <person name="Chinwalla A."/>
            <person name="Mardis E.R."/>
            <person name="Wilson R.K."/>
        </authorList>
    </citation>
    <scope>NUCLEOTIDE SEQUENCE [LARGE SCALE GENOMIC DNA]</scope>
    <source>
        <strain evidence="2 3">ATCC 29863</strain>
    </source>
</reference>
<sequence length="58" mass="6162">MLPGYRAACLASPEKFVGADAHIGPPRPKPVKNQIRPVPSPSHLRRGRVCASLSGGFL</sequence>
<protein>
    <submittedName>
        <fullName evidence="2">Uncharacterized protein</fullName>
    </submittedName>
</protein>
<dbReference type="EMBL" id="AGCK01000314">
    <property type="protein sequence ID" value="EHM39102.1"/>
    <property type="molecule type" value="Genomic_DNA"/>
</dbReference>
<comment type="caution">
    <text evidence="2">The sequence shown here is derived from an EMBL/GenBank/DDBJ whole genome shotgun (WGS) entry which is preliminary data.</text>
</comment>